<organism evidence="1 2">
    <name type="scientific">Pediococcus ethanolidurans</name>
    <dbReference type="NCBI Taxonomy" id="319653"/>
    <lineage>
        <taxon>Bacteria</taxon>
        <taxon>Bacillati</taxon>
        <taxon>Bacillota</taxon>
        <taxon>Bacilli</taxon>
        <taxon>Lactobacillales</taxon>
        <taxon>Lactobacillaceae</taxon>
        <taxon>Pediococcus</taxon>
    </lineage>
</organism>
<comment type="caution">
    <text evidence="1">The sequence shown here is derived from an EMBL/GenBank/DDBJ whole genome shotgun (WGS) entry which is preliminary data.</text>
</comment>
<dbReference type="Pfam" id="PF13310">
    <property type="entry name" value="Virulence_RhuM"/>
    <property type="match status" value="1"/>
</dbReference>
<dbReference type="RefSeq" id="WP_057807353.1">
    <property type="nucleotide sequence ID" value="NZ_BJYP01000036.1"/>
</dbReference>
<reference evidence="1 2" key="1">
    <citation type="journal article" date="2015" name="Genome Announc.">
        <title>Expanding the biotechnology potential of lactobacilli through comparative genomics of 213 strains and associated genera.</title>
        <authorList>
            <person name="Sun Z."/>
            <person name="Harris H.M."/>
            <person name="McCann A."/>
            <person name="Guo C."/>
            <person name="Argimon S."/>
            <person name="Zhang W."/>
            <person name="Yang X."/>
            <person name="Jeffery I.B."/>
            <person name="Cooney J.C."/>
            <person name="Kagawa T.F."/>
            <person name="Liu W."/>
            <person name="Song Y."/>
            <person name="Salvetti E."/>
            <person name="Wrobel A."/>
            <person name="Rasinkangas P."/>
            <person name="Parkhill J."/>
            <person name="Rea M.C."/>
            <person name="O'Sullivan O."/>
            <person name="Ritari J."/>
            <person name="Douillard F.P."/>
            <person name="Paul Ross R."/>
            <person name="Yang R."/>
            <person name="Briner A.E."/>
            <person name="Felis G.E."/>
            <person name="de Vos W.M."/>
            <person name="Barrangou R."/>
            <person name="Klaenhammer T.R."/>
            <person name="Caufield P.W."/>
            <person name="Cui Y."/>
            <person name="Zhang H."/>
            <person name="O'Toole P.W."/>
        </authorList>
    </citation>
    <scope>NUCLEOTIDE SEQUENCE [LARGE SCALE GENOMIC DNA]</scope>
    <source>
        <strain evidence="1 2">DSM 22301</strain>
    </source>
</reference>
<name>A0A0R2JX98_9LACO</name>
<dbReference type="InterPro" id="IPR011204">
    <property type="entry name" value="Virulence_RhuM-like"/>
</dbReference>
<evidence type="ECO:0000313" key="2">
    <source>
        <dbReference type="Proteomes" id="UP000051749"/>
    </source>
</evidence>
<proteinExistence type="predicted"/>
<dbReference type="PATRIC" id="fig|319653.3.peg.977"/>
<protein>
    <submittedName>
        <fullName evidence="1">Uncharacterized protein</fullName>
    </submittedName>
</protein>
<dbReference type="GeneID" id="76044162"/>
<dbReference type="PANTHER" id="PTHR35810:SF1">
    <property type="entry name" value="CYTOPLASMIC PROTEIN"/>
    <property type="match status" value="1"/>
</dbReference>
<dbReference type="EMBL" id="JQBY01000020">
    <property type="protein sequence ID" value="KRN81758.1"/>
    <property type="molecule type" value="Genomic_DNA"/>
</dbReference>
<evidence type="ECO:0000313" key="1">
    <source>
        <dbReference type="EMBL" id="KRN81758.1"/>
    </source>
</evidence>
<accession>A0A0R2JX98</accession>
<gene>
    <name evidence="1" type="ORF">IV87_GL000967</name>
</gene>
<dbReference type="AlphaFoldDB" id="A0A0R2JX98"/>
<dbReference type="PANTHER" id="PTHR35810">
    <property type="entry name" value="CYTOPLASMIC PROTEIN-RELATED"/>
    <property type="match status" value="1"/>
</dbReference>
<dbReference type="Proteomes" id="UP000051749">
    <property type="component" value="Unassembled WGS sequence"/>
</dbReference>
<sequence length="86" mass="10050">MKFQPVNKHLKNVYDSRELKENETISKIETVQNEGDRDVTRNTSFYNLDTIILVSYRISHALSPMTTPTLDEYMINGFAIDDEEHK</sequence>